<accession>A0A5B8M3L1</accession>
<dbReference type="Proteomes" id="UP000320216">
    <property type="component" value="Chromosome"/>
</dbReference>
<feature type="domain" description="Threonine/serine exporter-like N-terminal" evidence="4">
    <location>
        <begin position="94"/>
        <end position="330"/>
    </location>
</feature>
<feature type="transmembrane region" description="Helical" evidence="3">
    <location>
        <begin position="438"/>
        <end position="460"/>
    </location>
</feature>
<evidence type="ECO:0000256" key="1">
    <source>
        <dbReference type="ARBA" id="ARBA00034125"/>
    </source>
</evidence>
<keyword evidence="3" id="KW-0472">Membrane</keyword>
<feature type="region of interest" description="Disordered" evidence="2">
    <location>
        <begin position="1"/>
        <end position="63"/>
    </location>
</feature>
<sequence>MTDKPAQDSARERDAQAEPGQAHPGPQNHDPTHSRVADNGGSDGGVVHSGQTRPATVQPPPPRAWRWHWQWPLRLRPVSPRQKAARPAQQLQQFLVRLGGALVSTGIAVTDIKRTLQNAAVTLGAPDAVIVVLPTAVFVGVPGEQETRIDVSDAASGEVLFDRAALVSSIAQRAISGTLTAGDGLQALDAAERSRPRFRWPLRVLGHGTIALGVALVLSGASVASLVLTFVLGLLVGGMKLLVRPGSYAAVLLPTVSAFVISLVAFLAADWGIAREPIWVLVPALVTLLPGGVLTVAVQELASGDMMAGASRLVYGVAQLVFLAFGILTANVVVGLPDWFALSSSGSVVGQYAAWIGVVLMSVGFFLYFCGPRFSLYYLLFTLLIAYGGQLLGDWVGQLASGTAGGGTIGGGLFGAFLLTLVAYLAQSLPSAPPAVVSFLPAFWLLVPGAAGLIGLTQSASDTAATITIEGIGASLVAIAIGVLVGTAAYRIVYRFAPERWHLRLV</sequence>
<dbReference type="AlphaFoldDB" id="A0A5B8M3L1"/>
<evidence type="ECO:0000313" key="5">
    <source>
        <dbReference type="EMBL" id="QDZ14876.1"/>
    </source>
</evidence>
<feature type="transmembrane region" description="Helical" evidence="3">
    <location>
        <begin position="472"/>
        <end position="494"/>
    </location>
</feature>
<evidence type="ECO:0000259" key="4">
    <source>
        <dbReference type="Pfam" id="PF06738"/>
    </source>
</evidence>
<feature type="transmembrane region" description="Helical" evidence="3">
    <location>
        <begin position="210"/>
        <end position="236"/>
    </location>
</feature>
<dbReference type="GO" id="GO:0022857">
    <property type="term" value="F:transmembrane transporter activity"/>
    <property type="evidence" value="ECO:0007669"/>
    <property type="project" value="InterPro"/>
</dbReference>
<protein>
    <submittedName>
        <fullName evidence="5">Threonine/serine exporter family protein</fullName>
    </submittedName>
</protein>
<feature type="transmembrane region" description="Helical" evidence="3">
    <location>
        <begin position="278"/>
        <end position="301"/>
    </location>
</feature>
<dbReference type="KEGG" id="huw:FPZ11_08985"/>
<feature type="transmembrane region" description="Helical" evidence="3">
    <location>
        <begin position="248"/>
        <end position="272"/>
    </location>
</feature>
<dbReference type="Pfam" id="PF06738">
    <property type="entry name" value="ThrE"/>
    <property type="match status" value="1"/>
</dbReference>
<feature type="compositionally biased region" description="Basic and acidic residues" evidence="2">
    <location>
        <begin position="1"/>
        <end position="16"/>
    </location>
</feature>
<keyword evidence="3" id="KW-0812">Transmembrane</keyword>
<name>A0A5B8M3L1_9MICO</name>
<evidence type="ECO:0000313" key="6">
    <source>
        <dbReference type="Proteomes" id="UP000320216"/>
    </source>
</evidence>
<dbReference type="OrthoDB" id="235893at2"/>
<dbReference type="PANTHER" id="PTHR31082">
    <property type="entry name" value="PHEROMONE-REGULATED MEMBRANE PROTEIN 10"/>
    <property type="match status" value="1"/>
</dbReference>
<evidence type="ECO:0000256" key="2">
    <source>
        <dbReference type="SAM" id="MobiDB-lite"/>
    </source>
</evidence>
<dbReference type="EMBL" id="CP042305">
    <property type="protein sequence ID" value="QDZ14876.1"/>
    <property type="molecule type" value="Genomic_DNA"/>
</dbReference>
<keyword evidence="3" id="KW-1133">Transmembrane helix</keyword>
<dbReference type="RefSeq" id="WP_146320176.1">
    <property type="nucleotide sequence ID" value="NZ_CP042305.1"/>
</dbReference>
<comment type="similarity">
    <text evidence="1">Belongs to the ThrE exporter (TC 2.A.79) family.</text>
</comment>
<dbReference type="InterPro" id="IPR010619">
    <property type="entry name" value="ThrE-like_N"/>
</dbReference>
<keyword evidence="6" id="KW-1185">Reference proteome</keyword>
<dbReference type="PANTHER" id="PTHR31082:SF4">
    <property type="entry name" value="PHEROMONE-REGULATED MEMBRANE PROTEIN 10"/>
    <property type="match status" value="1"/>
</dbReference>
<feature type="transmembrane region" description="Helical" evidence="3">
    <location>
        <begin position="376"/>
        <end position="393"/>
    </location>
</feature>
<reference evidence="5 6" key="1">
    <citation type="submission" date="2019-07" db="EMBL/GenBank/DDBJ databases">
        <title>Full genome sequence of Humibacter sp. WJ7-1.</title>
        <authorList>
            <person name="Im W.-T."/>
        </authorList>
    </citation>
    <scope>NUCLEOTIDE SEQUENCE [LARGE SCALE GENOMIC DNA]</scope>
    <source>
        <strain evidence="5 6">WJ7-1</strain>
    </source>
</reference>
<feature type="transmembrane region" description="Helical" evidence="3">
    <location>
        <begin position="313"/>
        <end position="332"/>
    </location>
</feature>
<organism evidence="5 6">
    <name type="scientific">Humibacter ginsenosidimutans</name>
    <dbReference type="NCBI Taxonomy" id="2599293"/>
    <lineage>
        <taxon>Bacteria</taxon>
        <taxon>Bacillati</taxon>
        <taxon>Actinomycetota</taxon>
        <taxon>Actinomycetes</taxon>
        <taxon>Micrococcales</taxon>
        <taxon>Microbacteriaceae</taxon>
        <taxon>Humibacter</taxon>
    </lineage>
</organism>
<dbReference type="InterPro" id="IPR051361">
    <property type="entry name" value="ThrE/Ser_Exporter"/>
</dbReference>
<gene>
    <name evidence="5" type="ORF">FPZ11_08985</name>
</gene>
<feature type="transmembrane region" description="Helical" evidence="3">
    <location>
        <begin position="352"/>
        <end position="369"/>
    </location>
</feature>
<proteinExistence type="inferred from homology"/>
<evidence type="ECO:0000256" key="3">
    <source>
        <dbReference type="SAM" id="Phobius"/>
    </source>
</evidence>
<feature type="transmembrane region" description="Helical" evidence="3">
    <location>
        <begin position="405"/>
        <end position="426"/>
    </location>
</feature>